<feature type="non-terminal residue" evidence="1">
    <location>
        <position position="1"/>
    </location>
</feature>
<keyword evidence="2" id="KW-1185">Reference proteome</keyword>
<evidence type="ECO:0000313" key="1">
    <source>
        <dbReference type="EMBL" id="KAJ1669623.1"/>
    </source>
</evidence>
<gene>
    <name evidence="1" type="ORF">EV182_008674</name>
</gene>
<sequence length="160" mass="17116">SEASTNTVGRQSNPWYDKLVNKLVGEDEPAAKYALICRNCYAHNGLVLPEELQTIRHRCPKCGHFNPSRNDVALAAKIGQWLPPTIPADQPIPQFLLSDGSSDVDSGRAGGRESDSRQTTPIPAGPSGEFLMGSSVTPTPSRPSGMAGMDSHFDSLISTP</sequence>
<dbReference type="EMBL" id="JAMZIH010009787">
    <property type="protein sequence ID" value="KAJ1669623.1"/>
    <property type="molecule type" value="Genomic_DNA"/>
</dbReference>
<name>A0ACC1H658_9FUNG</name>
<proteinExistence type="predicted"/>
<protein>
    <submittedName>
        <fullName evidence="1">Uncharacterized protein</fullName>
    </submittedName>
</protein>
<feature type="non-terminal residue" evidence="1">
    <location>
        <position position="160"/>
    </location>
</feature>
<comment type="caution">
    <text evidence="1">The sequence shown here is derived from an EMBL/GenBank/DDBJ whole genome shotgun (WGS) entry which is preliminary data.</text>
</comment>
<accession>A0ACC1H658</accession>
<organism evidence="1 2">
    <name type="scientific">Spiromyces aspiralis</name>
    <dbReference type="NCBI Taxonomy" id="68401"/>
    <lineage>
        <taxon>Eukaryota</taxon>
        <taxon>Fungi</taxon>
        <taxon>Fungi incertae sedis</taxon>
        <taxon>Zoopagomycota</taxon>
        <taxon>Kickxellomycotina</taxon>
        <taxon>Kickxellomycetes</taxon>
        <taxon>Kickxellales</taxon>
        <taxon>Kickxellaceae</taxon>
        <taxon>Spiromyces</taxon>
    </lineage>
</organism>
<reference evidence="1" key="1">
    <citation type="submission" date="2022-06" db="EMBL/GenBank/DDBJ databases">
        <title>Phylogenomic reconstructions and comparative analyses of Kickxellomycotina fungi.</title>
        <authorList>
            <person name="Reynolds N.K."/>
            <person name="Stajich J.E."/>
            <person name="Barry K."/>
            <person name="Grigoriev I.V."/>
            <person name="Crous P."/>
            <person name="Smith M.E."/>
        </authorList>
    </citation>
    <scope>NUCLEOTIDE SEQUENCE</scope>
    <source>
        <strain evidence="1">RSA 2271</strain>
    </source>
</reference>
<evidence type="ECO:0000313" key="2">
    <source>
        <dbReference type="Proteomes" id="UP001145114"/>
    </source>
</evidence>
<dbReference type="Proteomes" id="UP001145114">
    <property type="component" value="Unassembled WGS sequence"/>
</dbReference>